<evidence type="ECO:0000313" key="2">
    <source>
        <dbReference type="Proteomes" id="UP000029525"/>
    </source>
</evidence>
<dbReference type="AlphaFoldDB" id="A0A096C475"/>
<protein>
    <submittedName>
        <fullName evidence="1">Uncharacterized protein</fullName>
    </submittedName>
</protein>
<reference evidence="1 2" key="1">
    <citation type="submission" date="2014-07" db="EMBL/GenBank/DDBJ databases">
        <authorList>
            <person name="McCorrison J."/>
            <person name="Sanka R."/>
            <person name="Torralba M."/>
            <person name="Gillis M."/>
            <person name="Haft D.H."/>
            <person name="Methe B."/>
            <person name="Sutton G."/>
            <person name="Nelson K.E."/>
        </authorList>
    </citation>
    <scope>NUCLEOTIDE SEQUENCE [LARGE SCALE GENOMIC DNA]</scope>
    <source>
        <strain evidence="1 2">DNF00320</strain>
    </source>
</reference>
<sequence>MYQLAHLWDRQFLLVMRQEKLRYHYARADEVYRTKSIDNYLALSNAQSIAPMAKPQVRTDIIFPK</sequence>
<proteinExistence type="predicted"/>
<dbReference type="Proteomes" id="UP000029525">
    <property type="component" value="Unassembled WGS sequence"/>
</dbReference>
<name>A0A096C475_9BACT</name>
<organism evidence="1 2">
    <name type="scientific">Prevotella bivia DNF00320</name>
    <dbReference type="NCBI Taxonomy" id="1401068"/>
    <lineage>
        <taxon>Bacteria</taxon>
        <taxon>Pseudomonadati</taxon>
        <taxon>Bacteroidota</taxon>
        <taxon>Bacteroidia</taxon>
        <taxon>Bacteroidales</taxon>
        <taxon>Prevotellaceae</taxon>
        <taxon>Prevotella</taxon>
    </lineage>
</organism>
<comment type="caution">
    <text evidence="1">The sequence shown here is derived from an EMBL/GenBank/DDBJ whole genome shotgun (WGS) entry which is preliminary data.</text>
</comment>
<accession>A0A096C475</accession>
<dbReference type="EMBL" id="JRNQ01000157">
    <property type="protein sequence ID" value="KGF40094.1"/>
    <property type="molecule type" value="Genomic_DNA"/>
</dbReference>
<gene>
    <name evidence="1" type="ORF">HMPREF0647_11630</name>
</gene>
<evidence type="ECO:0000313" key="1">
    <source>
        <dbReference type="EMBL" id="KGF40094.1"/>
    </source>
</evidence>